<dbReference type="GO" id="GO:0000981">
    <property type="term" value="F:DNA-binding transcription factor activity, RNA polymerase II-specific"/>
    <property type="evidence" value="ECO:0007669"/>
    <property type="project" value="TreeGrafter"/>
</dbReference>
<keyword evidence="4 5" id="KW-0804">Transcription</keyword>
<dbReference type="Pfam" id="PF02319">
    <property type="entry name" value="WHD_E2F_TDP"/>
    <property type="match status" value="2"/>
</dbReference>
<dbReference type="InParanoid" id="B7G8X0"/>
<evidence type="ECO:0000256" key="1">
    <source>
        <dbReference type="ARBA" id="ARBA00010940"/>
    </source>
</evidence>
<organism evidence="8 9">
    <name type="scientific">Phaeodactylum tricornutum (strain CCAP 1055/1)</name>
    <dbReference type="NCBI Taxonomy" id="556484"/>
    <lineage>
        <taxon>Eukaryota</taxon>
        <taxon>Sar</taxon>
        <taxon>Stramenopiles</taxon>
        <taxon>Ochrophyta</taxon>
        <taxon>Bacillariophyta</taxon>
        <taxon>Bacillariophyceae</taxon>
        <taxon>Bacillariophycidae</taxon>
        <taxon>Naviculales</taxon>
        <taxon>Phaeodactylaceae</taxon>
        <taxon>Phaeodactylum</taxon>
    </lineage>
</organism>
<feature type="domain" description="E2F/DP family winged-helix DNA-binding" evidence="7">
    <location>
        <begin position="216"/>
        <end position="282"/>
    </location>
</feature>
<keyword evidence="5" id="KW-0539">Nucleus</keyword>
<dbReference type="SUPFAM" id="SSF46785">
    <property type="entry name" value="Winged helix' DNA-binding domain"/>
    <property type="match status" value="2"/>
</dbReference>
<feature type="region of interest" description="Disordered" evidence="6">
    <location>
        <begin position="67"/>
        <end position="107"/>
    </location>
</feature>
<dbReference type="InterPro" id="IPR036390">
    <property type="entry name" value="WH_DNA-bd_sf"/>
</dbReference>
<dbReference type="InterPro" id="IPR003316">
    <property type="entry name" value="E2F_WHTH_DNA-bd_dom"/>
</dbReference>
<evidence type="ECO:0000256" key="2">
    <source>
        <dbReference type="ARBA" id="ARBA00023015"/>
    </source>
</evidence>
<dbReference type="PaxDb" id="2850-Phatr48930"/>
<dbReference type="GeneID" id="7195220"/>
<feature type="region of interest" description="Disordered" evidence="6">
    <location>
        <begin position="542"/>
        <end position="568"/>
    </location>
</feature>
<feature type="compositionally biased region" description="Polar residues" evidence="6">
    <location>
        <begin position="67"/>
        <end position="77"/>
    </location>
</feature>
<dbReference type="InterPro" id="IPR036388">
    <property type="entry name" value="WH-like_DNA-bd_sf"/>
</dbReference>
<sequence>MPAQARVGVSEEPALSTGFSSTPERAHHAASEAPASGISYAPSDLFSPRSAAAVALSSFAHQSVGTVAHSSSNTPHPQSGPRRLTVSPTETTRPPHSFPSRSHMPAMTNPMPVRTPFYHHPVWQPPPQGIGWHGHGHGNHPHAMGPPTPHGTAFATNAARNNSPHNMPSMPPYSSVYPANMEYSRIRLAEPHSMVTPTPSKKPRKETPSKDSSYSRKTKSLGMLAQTFLNRFRSYPRNTLVIVDEIAKELGVERRRIYDVVNILESVRLVTKKGKNTYHWMGMDHLDYMFALVQREGFQSFPYEAVKTGLLRGTPTDQARESGYRQLRKENRSLAKLSSQFLQIFLVGNAILSLPDAADKIFGTSDPTETAILAAKFLPKSTDAADPKARLLAETRGAKTKIRRLYDIANVFMAVGILGKHEHSTSHCRPKTPKRPMYRWTYHLNAVQIAKVFATMPCSLKEYDTPFLPSHSGSTSHDGTSRDSPVSATSGDRKISPSPELSSTRSIAASTPALPTKSDTTPSTYKQGVLDQIHVTGGACDHGDHVPDGELEPRRVSLPEDDHPGYPIDLYI</sequence>
<dbReference type="GO" id="GO:0000978">
    <property type="term" value="F:RNA polymerase II cis-regulatory region sequence-specific DNA binding"/>
    <property type="evidence" value="ECO:0007669"/>
    <property type="project" value="InterPro"/>
</dbReference>
<dbReference type="Gene3D" id="1.10.10.10">
    <property type="entry name" value="Winged helix-like DNA-binding domain superfamily/Winged helix DNA-binding domain"/>
    <property type="match status" value="2"/>
</dbReference>
<evidence type="ECO:0000256" key="5">
    <source>
        <dbReference type="RuleBase" id="RU003796"/>
    </source>
</evidence>
<keyword evidence="9" id="KW-1185">Reference proteome</keyword>
<dbReference type="OrthoDB" id="1743261at2759"/>
<dbReference type="PANTHER" id="PTHR12081:SF7">
    <property type="entry name" value="TRANSCRIPTION FACTOR EFL-3"/>
    <property type="match status" value="1"/>
</dbReference>
<name>B7G8X0_PHATC</name>
<feature type="compositionally biased region" description="Basic and acidic residues" evidence="6">
    <location>
        <begin position="542"/>
        <end position="564"/>
    </location>
</feature>
<dbReference type="RefSeq" id="XP_002183540.1">
    <property type="nucleotide sequence ID" value="XM_002183504.1"/>
</dbReference>
<dbReference type="GO" id="GO:0090575">
    <property type="term" value="C:RNA polymerase II transcription regulator complex"/>
    <property type="evidence" value="ECO:0007669"/>
    <property type="project" value="TreeGrafter"/>
</dbReference>
<accession>B7G8X0</accession>
<evidence type="ECO:0000256" key="3">
    <source>
        <dbReference type="ARBA" id="ARBA00023125"/>
    </source>
</evidence>
<dbReference type="EMBL" id="CM000622">
    <property type="protein sequence ID" value="EEC44722.1"/>
    <property type="molecule type" value="Genomic_DNA"/>
</dbReference>
<feature type="region of interest" description="Disordered" evidence="6">
    <location>
        <begin position="470"/>
        <end position="524"/>
    </location>
</feature>
<keyword evidence="2 5" id="KW-0805">Transcription regulation</keyword>
<gene>
    <name evidence="8" type="primary">DEL</name>
    <name evidence="8" type="ORF">PHATRDRAFT_48930</name>
</gene>
<keyword evidence="3 5" id="KW-0238">DNA-binding</keyword>
<dbReference type="eggNOG" id="KOG2578">
    <property type="taxonomic scope" value="Eukaryota"/>
</dbReference>
<feature type="domain" description="E2F/DP family winged-helix DNA-binding" evidence="7">
    <location>
        <begin position="329"/>
        <end position="442"/>
    </location>
</feature>
<dbReference type="Proteomes" id="UP000000759">
    <property type="component" value="Chromosome 20"/>
</dbReference>
<evidence type="ECO:0000256" key="6">
    <source>
        <dbReference type="SAM" id="MobiDB-lite"/>
    </source>
</evidence>
<dbReference type="STRING" id="556484.B7G8X0"/>
<feature type="compositionally biased region" description="Polar residues" evidence="6">
    <location>
        <begin position="499"/>
        <end position="509"/>
    </location>
</feature>
<dbReference type="SMART" id="SM01372">
    <property type="entry name" value="E2F_TDP"/>
    <property type="match status" value="2"/>
</dbReference>
<comment type="similarity">
    <text evidence="1 5">Belongs to the E2F/DP family.</text>
</comment>
<protein>
    <recommendedName>
        <fullName evidence="7">E2F/DP family winged-helix DNA-binding domain-containing protein</fullName>
    </recommendedName>
</protein>
<dbReference type="PANTHER" id="PTHR12081">
    <property type="entry name" value="TRANSCRIPTION FACTOR E2F"/>
    <property type="match status" value="1"/>
</dbReference>
<reference evidence="8 9" key="1">
    <citation type="journal article" date="2008" name="Nature">
        <title>The Phaeodactylum genome reveals the evolutionary history of diatom genomes.</title>
        <authorList>
            <person name="Bowler C."/>
            <person name="Allen A.E."/>
            <person name="Badger J.H."/>
            <person name="Grimwood J."/>
            <person name="Jabbari K."/>
            <person name="Kuo A."/>
            <person name="Maheswari U."/>
            <person name="Martens C."/>
            <person name="Maumus F."/>
            <person name="Otillar R.P."/>
            <person name="Rayko E."/>
            <person name="Salamov A."/>
            <person name="Vandepoele K."/>
            <person name="Beszteri B."/>
            <person name="Gruber A."/>
            <person name="Heijde M."/>
            <person name="Katinka M."/>
            <person name="Mock T."/>
            <person name="Valentin K."/>
            <person name="Verret F."/>
            <person name="Berges J.A."/>
            <person name="Brownlee C."/>
            <person name="Cadoret J.P."/>
            <person name="Chiovitti A."/>
            <person name="Choi C.J."/>
            <person name="Coesel S."/>
            <person name="De Martino A."/>
            <person name="Detter J.C."/>
            <person name="Durkin C."/>
            <person name="Falciatore A."/>
            <person name="Fournet J."/>
            <person name="Haruta M."/>
            <person name="Huysman M.J."/>
            <person name="Jenkins B.D."/>
            <person name="Jiroutova K."/>
            <person name="Jorgensen R.E."/>
            <person name="Joubert Y."/>
            <person name="Kaplan A."/>
            <person name="Kroger N."/>
            <person name="Kroth P.G."/>
            <person name="La Roche J."/>
            <person name="Lindquist E."/>
            <person name="Lommer M."/>
            <person name="Martin-Jezequel V."/>
            <person name="Lopez P.J."/>
            <person name="Lucas S."/>
            <person name="Mangogna M."/>
            <person name="McGinnis K."/>
            <person name="Medlin L.K."/>
            <person name="Montsant A."/>
            <person name="Oudot-Le Secq M.P."/>
            <person name="Napoli C."/>
            <person name="Obornik M."/>
            <person name="Parker M.S."/>
            <person name="Petit J.L."/>
            <person name="Porcel B.M."/>
            <person name="Poulsen N."/>
            <person name="Robison M."/>
            <person name="Rychlewski L."/>
            <person name="Rynearson T.A."/>
            <person name="Schmutz J."/>
            <person name="Shapiro H."/>
            <person name="Siaut M."/>
            <person name="Stanley M."/>
            <person name="Sussman M.R."/>
            <person name="Taylor A.R."/>
            <person name="Vardi A."/>
            <person name="von Dassow P."/>
            <person name="Vyverman W."/>
            <person name="Willis A."/>
            <person name="Wyrwicz L.S."/>
            <person name="Rokhsar D.S."/>
            <person name="Weissenbach J."/>
            <person name="Armbrust E.V."/>
            <person name="Green B.R."/>
            <person name="Van de Peer Y."/>
            <person name="Grigoriev I.V."/>
        </authorList>
    </citation>
    <scope>NUCLEOTIDE SEQUENCE [LARGE SCALE GENOMIC DNA]</scope>
    <source>
        <strain evidence="8 9">CCAP 1055/1</strain>
    </source>
</reference>
<feature type="compositionally biased region" description="Low complexity" evidence="6">
    <location>
        <begin position="470"/>
        <end position="484"/>
    </location>
</feature>
<dbReference type="AlphaFoldDB" id="B7G8X0"/>
<feature type="region of interest" description="Disordered" evidence="6">
    <location>
        <begin position="188"/>
        <end position="217"/>
    </location>
</feature>
<evidence type="ECO:0000256" key="4">
    <source>
        <dbReference type="ARBA" id="ARBA00023163"/>
    </source>
</evidence>
<dbReference type="InterPro" id="IPR015633">
    <property type="entry name" value="E2F"/>
</dbReference>
<comment type="subcellular location">
    <subcellularLocation>
        <location evidence="5">Nucleus</location>
    </subcellularLocation>
</comment>
<evidence type="ECO:0000259" key="7">
    <source>
        <dbReference type="SMART" id="SM01372"/>
    </source>
</evidence>
<proteinExistence type="inferred from homology"/>
<dbReference type="KEGG" id="pti:PHATRDRAFT_48930"/>
<reference evidence="9" key="2">
    <citation type="submission" date="2008-08" db="EMBL/GenBank/DDBJ databases">
        <authorList>
            <consortium name="Diatom Consortium"/>
            <person name="Grigoriev I."/>
            <person name="Grimwood J."/>
            <person name="Kuo A."/>
            <person name="Otillar R.P."/>
            <person name="Salamov A."/>
            <person name="Detter J.C."/>
            <person name="Lindquist E."/>
            <person name="Shapiro H."/>
            <person name="Lucas S."/>
            <person name="Glavina del Rio T."/>
            <person name="Pitluck S."/>
            <person name="Rokhsar D."/>
            <person name="Bowler C."/>
        </authorList>
    </citation>
    <scope>GENOME REANNOTATION</scope>
    <source>
        <strain evidence="9">CCAP 1055/1</strain>
    </source>
</reference>
<dbReference type="HOGENOM" id="CLU_476924_0_0_1"/>
<feature type="region of interest" description="Disordered" evidence="6">
    <location>
        <begin position="1"/>
        <end position="33"/>
    </location>
</feature>
<evidence type="ECO:0000313" key="9">
    <source>
        <dbReference type="Proteomes" id="UP000000759"/>
    </source>
</evidence>
<evidence type="ECO:0000313" key="8">
    <source>
        <dbReference type="EMBL" id="EEC44722.1"/>
    </source>
</evidence>